<dbReference type="OMA" id="WDVDILL"/>
<dbReference type="PANTHER" id="PTHR43391:SF86">
    <property type="entry name" value="SHORT-CHAIN DEHYDROGENASE_REDUCTASE FAMILY PROTEIN"/>
    <property type="match status" value="1"/>
</dbReference>
<reference evidence="4" key="2">
    <citation type="submission" date="2021-01" db="UniProtKB">
        <authorList>
            <consortium name="EnsemblMetazoa"/>
        </authorList>
    </citation>
    <scope>IDENTIFICATION</scope>
</reference>
<dbReference type="PRINTS" id="PR00081">
    <property type="entry name" value="GDHRDH"/>
</dbReference>
<dbReference type="OrthoDB" id="417891at2759"/>
<dbReference type="PRINTS" id="PR00080">
    <property type="entry name" value="SDRFAMILY"/>
</dbReference>
<reference evidence="5" key="1">
    <citation type="submission" date="2015-02" db="EMBL/GenBank/DDBJ databases">
        <title>Genome sequencing for Strongylocentrotus purpuratus.</title>
        <authorList>
            <person name="Murali S."/>
            <person name="Liu Y."/>
            <person name="Vee V."/>
            <person name="English A."/>
            <person name="Wang M."/>
            <person name="Skinner E."/>
            <person name="Han Y."/>
            <person name="Muzny D.M."/>
            <person name="Worley K.C."/>
            <person name="Gibbs R.A."/>
        </authorList>
    </citation>
    <scope>NUCLEOTIDE SEQUENCE</scope>
</reference>
<dbReference type="PANTHER" id="PTHR43391">
    <property type="entry name" value="RETINOL DEHYDROGENASE-RELATED"/>
    <property type="match status" value="1"/>
</dbReference>
<dbReference type="InterPro" id="IPR036291">
    <property type="entry name" value="NAD(P)-bd_dom_sf"/>
</dbReference>
<dbReference type="InterPro" id="IPR020904">
    <property type="entry name" value="Sc_DH/Rdtase_CS"/>
</dbReference>
<dbReference type="GO" id="GO:0005829">
    <property type="term" value="C:cytosol"/>
    <property type="evidence" value="ECO:0000318"/>
    <property type="project" value="GO_Central"/>
</dbReference>
<organism evidence="4 5">
    <name type="scientific">Strongylocentrotus purpuratus</name>
    <name type="common">Purple sea urchin</name>
    <dbReference type="NCBI Taxonomy" id="7668"/>
    <lineage>
        <taxon>Eukaryota</taxon>
        <taxon>Metazoa</taxon>
        <taxon>Echinodermata</taxon>
        <taxon>Eleutherozoa</taxon>
        <taxon>Echinozoa</taxon>
        <taxon>Echinoidea</taxon>
        <taxon>Euechinoidea</taxon>
        <taxon>Echinacea</taxon>
        <taxon>Camarodonta</taxon>
        <taxon>Echinidea</taxon>
        <taxon>Strongylocentrotidae</taxon>
        <taxon>Strongylocentrotus</taxon>
    </lineage>
</organism>
<keyword evidence="2" id="KW-0560">Oxidoreductase</keyword>
<dbReference type="EnsemblMetazoa" id="XM_030982914">
    <property type="protein sequence ID" value="XP_030838774"/>
    <property type="gene ID" value="LOC592646"/>
</dbReference>
<evidence type="ECO:0000313" key="4">
    <source>
        <dbReference type="EnsemblMetazoa" id="XP_030838774"/>
    </source>
</evidence>
<dbReference type="InterPro" id="IPR002347">
    <property type="entry name" value="SDR_fam"/>
</dbReference>
<dbReference type="KEGG" id="spu:592646"/>
<dbReference type="RefSeq" id="XP_030838774.1">
    <property type="nucleotide sequence ID" value="XM_030982914.1"/>
</dbReference>
<protein>
    <submittedName>
        <fullName evidence="4">Uncharacterized protein</fullName>
    </submittedName>
</protein>
<evidence type="ECO:0000313" key="5">
    <source>
        <dbReference type="Proteomes" id="UP000007110"/>
    </source>
</evidence>
<dbReference type="InParanoid" id="A0A7M7NMC0"/>
<dbReference type="AlphaFoldDB" id="A0A7M7NMC0"/>
<accession>A0A7M7NMC0</accession>
<evidence type="ECO:0000256" key="2">
    <source>
        <dbReference type="ARBA" id="ARBA00023002"/>
    </source>
</evidence>
<sequence>MSSQIVLMTGCSSGIGLATAKRLALDAEQRYIVIATVIAISEKTDLEAAVGDALQKTIFIQELDVTKDDDITAVVDGTLKTHGKIDILINVAGIGVADIPERVPREQIETIFSVNVFGAIRLTQAVLPRMKQRKAGKIITISSTGGKLGYPYLDMYCSTKFALEGFFQSLAVSLRSFNVRVCLVEPGGTNTGFSLVINKSIDARLQDESIDDIDRRQLQCLRETITKNEIAWPDDVADAITTRCLDVDEPVLGHLLPEELHDVVRATAGDVTGETGLAIVQNSIGK</sequence>
<dbReference type="Pfam" id="PF00106">
    <property type="entry name" value="adh_short"/>
    <property type="match status" value="1"/>
</dbReference>
<dbReference type="PROSITE" id="PS00061">
    <property type="entry name" value="ADH_SHORT"/>
    <property type="match status" value="1"/>
</dbReference>
<comment type="similarity">
    <text evidence="1 3">Belongs to the short-chain dehydrogenases/reductases (SDR) family.</text>
</comment>
<evidence type="ECO:0000256" key="3">
    <source>
        <dbReference type="RuleBase" id="RU000363"/>
    </source>
</evidence>
<dbReference type="SUPFAM" id="SSF51735">
    <property type="entry name" value="NAD(P)-binding Rossmann-fold domains"/>
    <property type="match status" value="1"/>
</dbReference>
<dbReference type="GO" id="GO:0016491">
    <property type="term" value="F:oxidoreductase activity"/>
    <property type="evidence" value="ECO:0000318"/>
    <property type="project" value="GO_Central"/>
</dbReference>
<name>A0A7M7NMC0_STRPU</name>
<evidence type="ECO:0000256" key="1">
    <source>
        <dbReference type="ARBA" id="ARBA00006484"/>
    </source>
</evidence>
<keyword evidence="5" id="KW-1185">Reference proteome</keyword>
<proteinExistence type="inferred from homology"/>
<dbReference type="Proteomes" id="UP000007110">
    <property type="component" value="Unassembled WGS sequence"/>
</dbReference>
<dbReference type="GeneID" id="592646"/>
<dbReference type="Gene3D" id="3.40.50.720">
    <property type="entry name" value="NAD(P)-binding Rossmann-like Domain"/>
    <property type="match status" value="1"/>
</dbReference>